<protein>
    <recommendedName>
        <fullName evidence="3">G5 domain-containing protein</fullName>
    </recommendedName>
</protein>
<dbReference type="InterPro" id="IPR007137">
    <property type="entry name" value="DUF348"/>
</dbReference>
<sequence length="322" mass="34646">MSKFSRRSISLLAAALTVTAAGSGTALSLHKTVQLNVDGQNKRVSGFFRGSIEQFLHEQGIAAGGQDMVQPPKNFKVADGMSIIVRHAREVTIQDGDKQPQKLVTTATSVADLLKQAGIQLGKEDRVNVELSSVPTANQTISITRREVQVAVTEEPIPFQTERQPDQSIIRGQEKTLTPGVEGLAKVTTRIVMENGIEQERHVDKEVIKEPVNAVVAYGTKPMVVASRSGESFAAARQMYMSATGYVGGGRTATGRVAEYGIAAVDPNVIPLGTKLYIEGYGYALAADTGGDIRGNRIDLVFNSMGDALQFGRRQVTVYIVE</sequence>
<evidence type="ECO:0000256" key="2">
    <source>
        <dbReference type="SAM" id="SignalP"/>
    </source>
</evidence>
<dbReference type="SUPFAM" id="SSF50685">
    <property type="entry name" value="Barwin-like endoglucanases"/>
    <property type="match status" value="1"/>
</dbReference>
<dbReference type="SMART" id="SM01208">
    <property type="entry name" value="G5"/>
    <property type="match status" value="1"/>
</dbReference>
<dbReference type="GO" id="GO:0019867">
    <property type="term" value="C:outer membrane"/>
    <property type="evidence" value="ECO:0007669"/>
    <property type="project" value="InterPro"/>
</dbReference>
<dbReference type="EMBL" id="AP023366">
    <property type="protein sequence ID" value="BCJ85066.1"/>
    <property type="molecule type" value="Genomic_DNA"/>
</dbReference>
<dbReference type="RefSeq" id="WP_200759235.1">
    <property type="nucleotide sequence ID" value="NZ_AP023366.1"/>
</dbReference>
<dbReference type="PROSITE" id="PS51109">
    <property type="entry name" value="G5"/>
    <property type="match status" value="1"/>
</dbReference>
<gene>
    <name evidence="4" type="ORF">skT53_00510</name>
</gene>
<keyword evidence="1 2" id="KW-0732">Signal</keyword>
<evidence type="ECO:0000259" key="3">
    <source>
        <dbReference type="PROSITE" id="PS51109"/>
    </source>
</evidence>
<dbReference type="Proteomes" id="UP000593802">
    <property type="component" value="Chromosome"/>
</dbReference>
<dbReference type="InterPro" id="IPR010611">
    <property type="entry name" value="3D_dom"/>
</dbReference>
<dbReference type="Pfam" id="PF06725">
    <property type="entry name" value="3D"/>
    <property type="match status" value="1"/>
</dbReference>
<dbReference type="InterPro" id="IPR051933">
    <property type="entry name" value="Resuscitation_pf_RpfB"/>
</dbReference>
<dbReference type="KEGG" id="eff:skT53_00510"/>
<dbReference type="GO" id="GO:0009254">
    <property type="term" value="P:peptidoglycan turnover"/>
    <property type="evidence" value="ECO:0007669"/>
    <property type="project" value="InterPro"/>
</dbReference>
<dbReference type="CDD" id="cd22786">
    <property type="entry name" value="DPBB_YuiC-like"/>
    <property type="match status" value="1"/>
</dbReference>
<dbReference type="AlphaFoldDB" id="A0A7I8D8D3"/>
<dbReference type="Gene3D" id="2.40.40.10">
    <property type="entry name" value="RlpA-like domain"/>
    <property type="match status" value="1"/>
</dbReference>
<dbReference type="InterPro" id="IPR036908">
    <property type="entry name" value="RlpA-like_sf"/>
</dbReference>
<feature type="signal peptide" evidence="2">
    <location>
        <begin position="1"/>
        <end position="20"/>
    </location>
</feature>
<dbReference type="GO" id="GO:0004553">
    <property type="term" value="F:hydrolase activity, hydrolyzing O-glycosyl compounds"/>
    <property type="evidence" value="ECO:0007669"/>
    <property type="project" value="InterPro"/>
</dbReference>
<keyword evidence="5" id="KW-1185">Reference proteome</keyword>
<dbReference type="Gene3D" id="2.20.230.10">
    <property type="entry name" value="Resuscitation-promoting factor rpfb"/>
    <property type="match status" value="1"/>
</dbReference>
<accession>A0A7I8D8D3</accession>
<evidence type="ECO:0000313" key="5">
    <source>
        <dbReference type="Proteomes" id="UP000593802"/>
    </source>
</evidence>
<feature type="chain" id="PRO_5033039757" description="G5 domain-containing protein" evidence="2">
    <location>
        <begin position="21"/>
        <end position="322"/>
    </location>
</feature>
<name>A0A7I8D8D3_9BACL</name>
<organism evidence="4 5">
    <name type="scientific">Effusibacillus dendaii</name>
    <dbReference type="NCBI Taxonomy" id="2743772"/>
    <lineage>
        <taxon>Bacteria</taxon>
        <taxon>Bacillati</taxon>
        <taxon>Bacillota</taxon>
        <taxon>Bacilli</taxon>
        <taxon>Bacillales</taxon>
        <taxon>Alicyclobacillaceae</taxon>
        <taxon>Effusibacillus</taxon>
    </lineage>
</organism>
<feature type="domain" description="G5" evidence="3">
    <location>
        <begin position="143"/>
        <end position="222"/>
    </location>
</feature>
<dbReference type="PANTHER" id="PTHR39160:SF4">
    <property type="entry name" value="RESUSCITATION-PROMOTING FACTOR RPFB"/>
    <property type="match status" value="1"/>
</dbReference>
<dbReference type="Pfam" id="PF03990">
    <property type="entry name" value="DUF348"/>
    <property type="match status" value="2"/>
</dbReference>
<evidence type="ECO:0000256" key="1">
    <source>
        <dbReference type="ARBA" id="ARBA00022729"/>
    </source>
</evidence>
<dbReference type="InterPro" id="IPR011098">
    <property type="entry name" value="G5_dom"/>
</dbReference>
<dbReference type="Pfam" id="PF07501">
    <property type="entry name" value="G5"/>
    <property type="match status" value="1"/>
</dbReference>
<evidence type="ECO:0000313" key="4">
    <source>
        <dbReference type="EMBL" id="BCJ85066.1"/>
    </source>
</evidence>
<dbReference type="PANTHER" id="PTHR39160">
    <property type="entry name" value="CELL WALL-BINDING PROTEIN YOCH"/>
    <property type="match status" value="1"/>
</dbReference>
<proteinExistence type="predicted"/>
<reference evidence="4 5" key="1">
    <citation type="submission" date="2020-08" db="EMBL/GenBank/DDBJ databases">
        <title>Complete Genome Sequence of Effusibacillus dendaii Strain skT53, Isolated from Farmland soil.</title>
        <authorList>
            <person name="Konishi T."/>
            <person name="Kawasaki H."/>
        </authorList>
    </citation>
    <scope>NUCLEOTIDE SEQUENCE [LARGE SCALE GENOMIC DNA]</scope>
    <source>
        <strain evidence="5">skT53</strain>
    </source>
</reference>